<feature type="transmembrane region" description="Helical" evidence="1">
    <location>
        <begin position="87"/>
        <end position="106"/>
    </location>
</feature>
<evidence type="ECO:0000313" key="2">
    <source>
        <dbReference type="EMBL" id="KAF2311346.1"/>
    </source>
</evidence>
<dbReference type="AlphaFoldDB" id="A0A6A6MGP0"/>
<comment type="caution">
    <text evidence="2">The sequence shown here is derived from an EMBL/GenBank/DDBJ whole genome shotgun (WGS) entry which is preliminary data.</text>
</comment>
<reference evidence="2 3" key="1">
    <citation type="journal article" date="2020" name="Mol. Plant">
        <title>The Chromosome-Based Rubber Tree Genome Provides New Insights into Spurge Genome Evolution and Rubber Biosynthesis.</title>
        <authorList>
            <person name="Liu J."/>
            <person name="Shi C."/>
            <person name="Shi C.C."/>
            <person name="Li W."/>
            <person name="Zhang Q.J."/>
            <person name="Zhang Y."/>
            <person name="Li K."/>
            <person name="Lu H.F."/>
            <person name="Shi C."/>
            <person name="Zhu S.T."/>
            <person name="Xiao Z.Y."/>
            <person name="Nan H."/>
            <person name="Yue Y."/>
            <person name="Zhu X.G."/>
            <person name="Wu Y."/>
            <person name="Hong X.N."/>
            <person name="Fan G.Y."/>
            <person name="Tong Y."/>
            <person name="Zhang D."/>
            <person name="Mao C.L."/>
            <person name="Liu Y.L."/>
            <person name="Hao S.J."/>
            <person name="Liu W.Q."/>
            <person name="Lv M.Q."/>
            <person name="Zhang H.B."/>
            <person name="Liu Y."/>
            <person name="Hu-Tang G.R."/>
            <person name="Wang J.P."/>
            <person name="Wang J.H."/>
            <person name="Sun Y.H."/>
            <person name="Ni S.B."/>
            <person name="Chen W.B."/>
            <person name="Zhang X.C."/>
            <person name="Jiao Y.N."/>
            <person name="Eichler E.E."/>
            <person name="Li G.H."/>
            <person name="Liu X."/>
            <person name="Gao L.Z."/>
        </authorList>
    </citation>
    <scope>NUCLEOTIDE SEQUENCE [LARGE SCALE GENOMIC DNA]</scope>
    <source>
        <strain evidence="3">cv. GT1</strain>
        <tissue evidence="2">Leaf</tissue>
    </source>
</reference>
<evidence type="ECO:0008006" key="4">
    <source>
        <dbReference type="Google" id="ProtNLM"/>
    </source>
</evidence>
<keyword evidence="1" id="KW-0472">Membrane</keyword>
<accession>A0A6A6MGP0</accession>
<keyword evidence="1" id="KW-1133">Transmembrane helix</keyword>
<gene>
    <name evidence="2" type="ORF">GH714_021947</name>
</gene>
<organism evidence="2 3">
    <name type="scientific">Hevea brasiliensis</name>
    <name type="common">Para rubber tree</name>
    <name type="synonym">Siphonia brasiliensis</name>
    <dbReference type="NCBI Taxonomy" id="3981"/>
    <lineage>
        <taxon>Eukaryota</taxon>
        <taxon>Viridiplantae</taxon>
        <taxon>Streptophyta</taxon>
        <taxon>Embryophyta</taxon>
        <taxon>Tracheophyta</taxon>
        <taxon>Spermatophyta</taxon>
        <taxon>Magnoliopsida</taxon>
        <taxon>eudicotyledons</taxon>
        <taxon>Gunneridae</taxon>
        <taxon>Pentapetalae</taxon>
        <taxon>rosids</taxon>
        <taxon>fabids</taxon>
        <taxon>Malpighiales</taxon>
        <taxon>Euphorbiaceae</taxon>
        <taxon>Crotonoideae</taxon>
        <taxon>Micrandreae</taxon>
        <taxon>Hevea</taxon>
    </lineage>
</organism>
<proteinExistence type="predicted"/>
<dbReference type="SUPFAM" id="SSF49764">
    <property type="entry name" value="HSP20-like chaperones"/>
    <property type="match status" value="1"/>
</dbReference>
<evidence type="ECO:0000313" key="3">
    <source>
        <dbReference type="Proteomes" id="UP000467840"/>
    </source>
</evidence>
<keyword evidence="3" id="KW-1185">Reference proteome</keyword>
<evidence type="ECO:0000256" key="1">
    <source>
        <dbReference type="SAM" id="Phobius"/>
    </source>
</evidence>
<dbReference type="Gene3D" id="2.60.40.790">
    <property type="match status" value="1"/>
</dbReference>
<dbReference type="Proteomes" id="UP000467840">
    <property type="component" value="Chromosome 14"/>
</dbReference>
<dbReference type="EMBL" id="JAAGAX010000006">
    <property type="protein sequence ID" value="KAF2311346.1"/>
    <property type="molecule type" value="Genomic_DNA"/>
</dbReference>
<sequence>MANITGKRTRSQDHVVEEFVPSAAWTEDSHSHYLLVDLPDFRKEEVKLQVDTSVDEFGRETIEKWGADPSSDSVVDKAMGILMKNKSILLTAVLAFSLGILVSRKFDSTRD</sequence>
<protein>
    <recommendedName>
        <fullName evidence="4">SHSP domain-containing protein</fullName>
    </recommendedName>
</protein>
<keyword evidence="1" id="KW-0812">Transmembrane</keyword>
<dbReference type="InterPro" id="IPR008978">
    <property type="entry name" value="HSP20-like_chaperone"/>
</dbReference>
<name>A0A6A6MGP0_HEVBR</name>